<evidence type="ECO:0000256" key="1">
    <source>
        <dbReference type="SAM" id="Phobius"/>
    </source>
</evidence>
<reference evidence="2" key="1">
    <citation type="submission" date="2021-03" db="EMBL/GenBank/DDBJ databases">
        <authorList>
            <person name="Sun Q."/>
        </authorList>
    </citation>
    <scope>NUCLEOTIDE SEQUENCE</scope>
    <source>
        <strain evidence="2">CCM 8862</strain>
    </source>
</reference>
<dbReference type="RefSeq" id="WP_207118719.1">
    <property type="nucleotide sequence ID" value="NZ_JAFLEQ010000008.1"/>
</dbReference>
<evidence type="ECO:0008006" key="4">
    <source>
        <dbReference type="Google" id="ProtNLM"/>
    </source>
</evidence>
<dbReference type="EMBL" id="JAFLEQ010000008">
    <property type="protein sequence ID" value="MBN9643940.1"/>
    <property type="molecule type" value="Genomic_DNA"/>
</dbReference>
<evidence type="ECO:0000313" key="2">
    <source>
        <dbReference type="EMBL" id="MBN9643940.1"/>
    </source>
</evidence>
<keyword evidence="3" id="KW-1185">Reference proteome</keyword>
<dbReference type="AlphaFoldDB" id="A0A939IWZ1"/>
<sequence>MKNYTAIGLAVGIAIAFAIIWGGLPGFIWIVIFGGLGGLIGAHYEGRLDLTSVISGNRRGGRG</sequence>
<organism evidence="2 3">
    <name type="scientific">Corynebacterium mendelii</name>
    <dbReference type="NCBI Taxonomy" id="2765362"/>
    <lineage>
        <taxon>Bacteria</taxon>
        <taxon>Bacillati</taxon>
        <taxon>Actinomycetota</taxon>
        <taxon>Actinomycetes</taxon>
        <taxon>Mycobacteriales</taxon>
        <taxon>Corynebacteriaceae</taxon>
        <taxon>Corynebacterium</taxon>
    </lineage>
</organism>
<proteinExistence type="predicted"/>
<feature type="transmembrane region" description="Helical" evidence="1">
    <location>
        <begin position="6"/>
        <end position="39"/>
    </location>
</feature>
<keyword evidence="1" id="KW-1133">Transmembrane helix</keyword>
<gene>
    <name evidence="2" type="ORF">JZY06_04815</name>
</gene>
<keyword evidence="1" id="KW-0472">Membrane</keyword>
<keyword evidence="1" id="KW-0812">Transmembrane</keyword>
<protein>
    <recommendedName>
        <fullName evidence="4">DUF2273 domain-containing protein</fullName>
    </recommendedName>
</protein>
<comment type="caution">
    <text evidence="2">The sequence shown here is derived from an EMBL/GenBank/DDBJ whole genome shotgun (WGS) entry which is preliminary data.</text>
</comment>
<name>A0A939IWZ1_9CORY</name>
<evidence type="ECO:0000313" key="3">
    <source>
        <dbReference type="Proteomes" id="UP000664332"/>
    </source>
</evidence>
<dbReference type="Proteomes" id="UP000664332">
    <property type="component" value="Unassembled WGS sequence"/>
</dbReference>
<accession>A0A939IWZ1</accession>